<sequence>MDTVIAPTSVAERFDKVAVRAALEVLIERHGGLEAAHNDIVQHLKDMSQVARAHLRAQLERDGDGRRCAANLCLFQDDLICMLFELLTSLELKGRKQTAADRMAVVATGGYGRGLLAPGSDIDLLFLIHSSRKARGGVPEQMLYILWDMGFKVGHATRTVSQCVALARTDMTIATSLLDSRFLLGDAQLFAELEERFQDELRSMQRTFIDAKMAERDARHARSGDARYRVEPNIKDGKGGLRDLHTLHWLSRTIYGEDVGEKTVAAGIFTDEEVATFKRCEDFLWTIRCFLHFLTGRPEERLTFDVQPQMAEWLGYKKHGGLRATERFMKHYFLVAKEVGDLTTLLCGALEMQQHKTAPSISEIMSPLNWKVRRQIRQRTDFRVDNDRMNVADPQAFERDPVNILRLFAQAAKTNTFLHPDAIRLLRQSLRLIDDKVRNDPEANRIFLELLCDDPYPGITLRRMNDAAVLGRFIPAFRRVVGMMQFNMYHHFTVDEHLIRTVQMLTDIEQGGAANELPLATPMFETILNRRVLFVAAFLHDIGKGRRDDHSIVGARIARELCPRLGLSAAETDTVAWLIEEHLTMSNIAQSRDISDPKTIRDFADVVKSPERLKLLLLLTVADVRAVGPGTWNGWKGQLLRTLYYETELLLSGGYGQTGHRERISEAQEGVRAALLDEGWTPEKIESVTGRFYDDYWHRYEVPRQVEHARMMARTDGSDDKLAFHYTTDEFTAVTELTILAPNHARLLSLFAGACAATGANIVGAQISSTRDGYALDSFLLQRELQSDEDEKRRADRIGQLIRRVLRGEMRLRPMLSKRRPAEHRLDAFSVEPEVMINNALSDDFTVIEVAGLDRPGLLYDLTNALSDLNLDISSAHITTFGEKAVDVFYVTDLVGKKVTAPTRQQSITERLTELLAQDDPPPVT</sequence>
<organism evidence="10 11">
    <name type="scientific">Filomicrobium insigne</name>
    <dbReference type="NCBI Taxonomy" id="418854"/>
    <lineage>
        <taxon>Bacteria</taxon>
        <taxon>Pseudomonadati</taxon>
        <taxon>Pseudomonadota</taxon>
        <taxon>Alphaproteobacteria</taxon>
        <taxon>Hyphomicrobiales</taxon>
        <taxon>Hyphomicrobiaceae</taxon>
        <taxon>Filomicrobium</taxon>
    </lineage>
</organism>
<dbReference type="Gene3D" id="3.30.460.10">
    <property type="entry name" value="Beta Polymerase, domain 2"/>
    <property type="match status" value="1"/>
</dbReference>
<evidence type="ECO:0000256" key="5">
    <source>
        <dbReference type="ARBA" id="ARBA00022842"/>
    </source>
</evidence>
<dbReference type="NCBIfam" id="TIGR01693">
    <property type="entry name" value="UTase_glnD"/>
    <property type="match status" value="1"/>
</dbReference>
<dbReference type="RefSeq" id="WP_090225887.1">
    <property type="nucleotide sequence ID" value="NZ_FNJC01000001.1"/>
</dbReference>
<evidence type="ECO:0000259" key="8">
    <source>
        <dbReference type="PROSITE" id="PS51671"/>
    </source>
</evidence>
<dbReference type="Proteomes" id="UP000198795">
    <property type="component" value="Unassembled WGS sequence"/>
</dbReference>
<dbReference type="InterPro" id="IPR006674">
    <property type="entry name" value="HD_domain"/>
</dbReference>
<dbReference type="InterPro" id="IPR045865">
    <property type="entry name" value="ACT-like_dom_sf"/>
</dbReference>
<dbReference type="Pfam" id="PF01966">
    <property type="entry name" value="HD"/>
    <property type="match status" value="1"/>
</dbReference>
<feature type="domain" description="ACT" evidence="8">
    <location>
        <begin position="847"/>
        <end position="925"/>
    </location>
</feature>
<dbReference type="SMART" id="SM00471">
    <property type="entry name" value="HDc"/>
    <property type="match status" value="1"/>
</dbReference>
<dbReference type="PIRSF" id="PIRSF006288">
    <property type="entry name" value="PII_uridyltransf"/>
    <property type="match status" value="1"/>
</dbReference>
<dbReference type="CDD" id="cd04900">
    <property type="entry name" value="ACT_UUR-like_1"/>
    <property type="match status" value="1"/>
</dbReference>
<dbReference type="PROSITE" id="PS51671">
    <property type="entry name" value="ACT"/>
    <property type="match status" value="2"/>
</dbReference>
<comment type="catalytic activity">
    <reaction evidence="7">
        <text>[protein-PII]-L-tyrosine + UTP = [protein-PII]-uridylyl-L-tyrosine + diphosphate</text>
        <dbReference type="Rhea" id="RHEA:13673"/>
        <dbReference type="Rhea" id="RHEA-COMP:12147"/>
        <dbReference type="Rhea" id="RHEA-COMP:12148"/>
        <dbReference type="ChEBI" id="CHEBI:33019"/>
        <dbReference type="ChEBI" id="CHEBI:46398"/>
        <dbReference type="ChEBI" id="CHEBI:46858"/>
        <dbReference type="ChEBI" id="CHEBI:90602"/>
        <dbReference type="EC" id="2.7.7.59"/>
    </reaction>
</comment>
<dbReference type="Pfam" id="PF24931">
    <property type="entry name" value="ACT_ACR9_3rd"/>
    <property type="match status" value="1"/>
</dbReference>
<comment type="catalytic activity">
    <reaction evidence="7">
        <text>[protein-PII]-uridylyl-L-tyrosine + H2O = [protein-PII]-L-tyrosine + UMP + H(+)</text>
        <dbReference type="Rhea" id="RHEA:48600"/>
        <dbReference type="Rhea" id="RHEA-COMP:12147"/>
        <dbReference type="Rhea" id="RHEA-COMP:12148"/>
        <dbReference type="ChEBI" id="CHEBI:15377"/>
        <dbReference type="ChEBI" id="CHEBI:15378"/>
        <dbReference type="ChEBI" id="CHEBI:46858"/>
        <dbReference type="ChEBI" id="CHEBI:57865"/>
        <dbReference type="ChEBI" id="CHEBI:90602"/>
    </reaction>
</comment>
<dbReference type="EC" id="3.1.4.-" evidence="7"/>
<dbReference type="EMBL" id="FNJC01000001">
    <property type="protein sequence ID" value="SDO05433.1"/>
    <property type="molecule type" value="Genomic_DNA"/>
</dbReference>
<dbReference type="HAMAP" id="MF_00277">
    <property type="entry name" value="PII_uridylyl_transf"/>
    <property type="match status" value="1"/>
</dbReference>
<dbReference type="GO" id="GO:0016779">
    <property type="term" value="F:nucleotidyltransferase activity"/>
    <property type="evidence" value="ECO:0007669"/>
    <property type="project" value="UniProtKB-KW"/>
</dbReference>
<dbReference type="InterPro" id="IPR003607">
    <property type="entry name" value="HD/PDEase_dom"/>
</dbReference>
<keyword evidence="1 7" id="KW-0808">Transferase</keyword>
<evidence type="ECO:0000313" key="10">
    <source>
        <dbReference type="EMBL" id="SDO05433.1"/>
    </source>
</evidence>
<evidence type="ECO:0000256" key="6">
    <source>
        <dbReference type="ARBA" id="ARBA00023268"/>
    </source>
</evidence>
<proteinExistence type="inferred from homology"/>
<dbReference type="Gene3D" id="1.10.3090.10">
    <property type="entry name" value="cca-adding enzyme, domain 2"/>
    <property type="match status" value="1"/>
</dbReference>
<dbReference type="NCBIfam" id="NF003467">
    <property type="entry name" value="PRK05092.1"/>
    <property type="match status" value="1"/>
</dbReference>
<feature type="domain" description="ACT" evidence="8">
    <location>
        <begin position="736"/>
        <end position="817"/>
    </location>
</feature>
<dbReference type="PROSITE" id="PS51831">
    <property type="entry name" value="HD"/>
    <property type="match status" value="1"/>
</dbReference>
<evidence type="ECO:0000256" key="4">
    <source>
        <dbReference type="ARBA" id="ARBA00022801"/>
    </source>
</evidence>
<comment type="domain">
    <text evidence="7">Has four distinct domains: an N-terminal nucleotidyltransferase (NT) domain responsible for UTase activity, a central HD domain that encodes UR activity, and two C-terminal ACT domains that seem to have a role in glutamine sensing.</text>
</comment>
<dbReference type="SUPFAM" id="SSF81593">
    <property type="entry name" value="Nucleotidyltransferase substrate binding subunit/domain"/>
    <property type="match status" value="1"/>
</dbReference>
<comment type="function">
    <text evidence="7">Modifies, by uridylylation and deuridylylation, the PII regulatory proteins (GlnB and homologs), in response to the nitrogen status of the cell that GlnD senses through the glutamine level. Under low glutamine levels, catalyzes the conversion of the PII proteins and UTP to PII-UMP and PPi, while under higher glutamine levels, GlnD hydrolyzes PII-UMP to PII and UMP (deuridylylation). Thus, controls uridylylation state and activity of the PII proteins, and plays an important role in the regulation of nitrogen metabolism.</text>
</comment>
<keyword evidence="5 7" id="KW-0460">Magnesium</keyword>
<dbReference type="Pfam" id="PF08335">
    <property type="entry name" value="GlnD_UR_UTase"/>
    <property type="match status" value="1"/>
</dbReference>
<dbReference type="SUPFAM" id="SSF81301">
    <property type="entry name" value="Nucleotidyltransferase"/>
    <property type="match status" value="1"/>
</dbReference>
<name>A0A1H0GEZ9_9HYPH</name>
<dbReference type="PANTHER" id="PTHR47320:SF1">
    <property type="entry name" value="BIFUNCTIONAL URIDYLYLTRANSFERASE_URIDYLYL-REMOVING ENZYME"/>
    <property type="match status" value="1"/>
</dbReference>
<comment type="activity regulation">
    <text evidence="7">Uridylyltransferase (UTase) activity is inhibited by glutamine, while glutamine activates uridylyl-removing (UR) activity.</text>
</comment>
<dbReference type="CDD" id="cd00077">
    <property type="entry name" value="HDc"/>
    <property type="match status" value="1"/>
</dbReference>
<dbReference type="CDD" id="cd04899">
    <property type="entry name" value="ACT_ACR-UUR-like_2"/>
    <property type="match status" value="1"/>
</dbReference>
<feature type="region of interest" description="Uridylyltransferase" evidence="7">
    <location>
        <begin position="1"/>
        <end position="375"/>
    </location>
</feature>
<dbReference type="InterPro" id="IPR010043">
    <property type="entry name" value="UTase/UR"/>
</dbReference>
<comment type="similarity">
    <text evidence="7">Belongs to the GlnD family.</text>
</comment>
<reference evidence="10 11" key="1">
    <citation type="submission" date="2016-10" db="EMBL/GenBank/DDBJ databases">
        <authorList>
            <person name="Varghese N."/>
            <person name="Submissions S."/>
        </authorList>
    </citation>
    <scope>NUCLEOTIDE SEQUENCE [LARGE SCALE GENOMIC DNA]</scope>
    <source>
        <strain evidence="10 11">CGMCC 1.6497</strain>
    </source>
</reference>
<keyword evidence="4 7" id="KW-0378">Hydrolase</keyword>
<protein>
    <recommendedName>
        <fullName evidence="7">Bifunctional uridylyltransferase/uridylyl-removing enzyme</fullName>
        <shortName evidence="7">UTase/UR</shortName>
    </recommendedName>
    <alternativeName>
        <fullName evidence="7">Bifunctional [protein-PII] modification enzyme</fullName>
    </alternativeName>
    <alternativeName>
        <fullName evidence="7">Bifunctional nitrogen sensor protein</fullName>
    </alternativeName>
    <domain>
        <recommendedName>
            <fullName evidence="7">[Protein-PII] uridylyltransferase</fullName>
            <shortName evidence="7">PII uridylyltransferase</shortName>
            <shortName evidence="7">UTase</shortName>
            <ecNumber evidence="7">2.7.7.59</ecNumber>
        </recommendedName>
    </domain>
    <domain>
        <recommendedName>
            <fullName evidence="7">[Protein-PII]-UMP uridylyl-removing enzyme</fullName>
            <shortName evidence="7">UR</shortName>
            <ecNumber evidence="7">3.1.4.-</ecNumber>
        </recommendedName>
    </domain>
</protein>
<keyword evidence="11" id="KW-1185">Reference proteome</keyword>
<evidence type="ECO:0000256" key="1">
    <source>
        <dbReference type="ARBA" id="ARBA00022679"/>
    </source>
</evidence>
<feature type="domain" description="HD" evidence="9">
    <location>
        <begin position="494"/>
        <end position="616"/>
    </location>
</feature>
<comment type="caution">
    <text evidence="10">The sequence shown here is derived from an EMBL/GenBank/DDBJ whole genome shotgun (WGS) entry which is preliminary data.</text>
</comment>
<dbReference type="InterPro" id="IPR013546">
    <property type="entry name" value="PII_UdlTrfase/GS_AdlTrfase"/>
</dbReference>
<evidence type="ECO:0000256" key="2">
    <source>
        <dbReference type="ARBA" id="ARBA00022695"/>
    </source>
</evidence>
<dbReference type="EC" id="2.7.7.59" evidence="7"/>
<keyword evidence="6 7" id="KW-0511">Multifunctional enzyme</keyword>
<dbReference type="SUPFAM" id="SSF81891">
    <property type="entry name" value="Poly A polymerase C-terminal region-like"/>
    <property type="match status" value="1"/>
</dbReference>
<accession>A0A1H0GEZ9</accession>
<keyword evidence="3" id="KW-0677">Repeat</keyword>
<dbReference type="PANTHER" id="PTHR47320">
    <property type="entry name" value="BIFUNCTIONAL URIDYLYLTRANSFERASE/URIDYLYL-REMOVING ENZYME"/>
    <property type="match status" value="1"/>
</dbReference>
<evidence type="ECO:0000256" key="7">
    <source>
        <dbReference type="HAMAP-Rule" id="MF_00277"/>
    </source>
</evidence>
<evidence type="ECO:0000256" key="3">
    <source>
        <dbReference type="ARBA" id="ARBA00022737"/>
    </source>
</evidence>
<gene>
    <name evidence="7" type="primary">glnD</name>
    <name evidence="10" type="ORF">SAMN04488061_0138</name>
</gene>
<dbReference type="InterPro" id="IPR043519">
    <property type="entry name" value="NT_sf"/>
</dbReference>
<dbReference type="CDD" id="cd05401">
    <property type="entry name" value="NT_GlnE_GlnD_like"/>
    <property type="match status" value="1"/>
</dbReference>
<dbReference type="InterPro" id="IPR002912">
    <property type="entry name" value="ACT_dom"/>
</dbReference>
<keyword evidence="2 7" id="KW-0548">Nucleotidyltransferase</keyword>
<evidence type="ECO:0000313" key="11">
    <source>
        <dbReference type="Proteomes" id="UP000198795"/>
    </source>
</evidence>
<comment type="cofactor">
    <cofactor evidence="7">
        <name>Mg(2+)</name>
        <dbReference type="ChEBI" id="CHEBI:18420"/>
    </cofactor>
</comment>
<dbReference type="SUPFAM" id="SSF55021">
    <property type="entry name" value="ACT-like"/>
    <property type="match status" value="2"/>
</dbReference>
<comment type="caution">
    <text evidence="7">Lacks conserved residue(s) required for the propagation of feature annotation.</text>
</comment>
<evidence type="ECO:0000259" key="9">
    <source>
        <dbReference type="PROSITE" id="PS51831"/>
    </source>
</evidence>
<dbReference type="Gene3D" id="3.30.70.260">
    <property type="match status" value="1"/>
</dbReference>